<reference evidence="2" key="2">
    <citation type="journal article" date="2015" name="Data Brief">
        <title>Shoot transcriptome of the giant reed, Arundo donax.</title>
        <authorList>
            <person name="Barrero R.A."/>
            <person name="Guerrero F.D."/>
            <person name="Moolhuijzen P."/>
            <person name="Goolsby J.A."/>
            <person name="Tidwell J."/>
            <person name="Bellgard S.E."/>
            <person name="Bellgard M.I."/>
        </authorList>
    </citation>
    <scope>NUCLEOTIDE SEQUENCE</scope>
    <source>
        <tissue evidence="2">Shoot tissue taken approximately 20 cm above the soil surface</tissue>
    </source>
</reference>
<protein>
    <submittedName>
        <fullName evidence="2">Uncharacterized protein</fullName>
    </submittedName>
</protein>
<dbReference type="AlphaFoldDB" id="A0A0A9BV61"/>
<dbReference type="EMBL" id="GBRH01231812">
    <property type="protein sequence ID" value="JAD66083.1"/>
    <property type="molecule type" value="Transcribed_RNA"/>
</dbReference>
<accession>A0A0A9BV61</accession>
<evidence type="ECO:0000256" key="1">
    <source>
        <dbReference type="SAM" id="MobiDB-lite"/>
    </source>
</evidence>
<proteinExistence type="predicted"/>
<feature type="region of interest" description="Disordered" evidence="1">
    <location>
        <begin position="1"/>
        <end position="29"/>
    </location>
</feature>
<organism evidence="2">
    <name type="scientific">Arundo donax</name>
    <name type="common">Giant reed</name>
    <name type="synonym">Donax arundinaceus</name>
    <dbReference type="NCBI Taxonomy" id="35708"/>
    <lineage>
        <taxon>Eukaryota</taxon>
        <taxon>Viridiplantae</taxon>
        <taxon>Streptophyta</taxon>
        <taxon>Embryophyta</taxon>
        <taxon>Tracheophyta</taxon>
        <taxon>Spermatophyta</taxon>
        <taxon>Magnoliopsida</taxon>
        <taxon>Liliopsida</taxon>
        <taxon>Poales</taxon>
        <taxon>Poaceae</taxon>
        <taxon>PACMAD clade</taxon>
        <taxon>Arundinoideae</taxon>
        <taxon>Arundineae</taxon>
        <taxon>Arundo</taxon>
    </lineage>
</organism>
<evidence type="ECO:0000313" key="2">
    <source>
        <dbReference type="EMBL" id="JAD66083.1"/>
    </source>
</evidence>
<reference evidence="2" key="1">
    <citation type="submission" date="2014-09" db="EMBL/GenBank/DDBJ databases">
        <authorList>
            <person name="Magalhaes I.L.F."/>
            <person name="Oliveira U."/>
            <person name="Santos F.R."/>
            <person name="Vidigal T.H.D.A."/>
            <person name="Brescovit A.D."/>
            <person name="Santos A.J."/>
        </authorList>
    </citation>
    <scope>NUCLEOTIDE SEQUENCE</scope>
    <source>
        <tissue evidence="2">Shoot tissue taken approximately 20 cm above the soil surface</tissue>
    </source>
</reference>
<name>A0A0A9BV61_ARUDO</name>
<sequence>MQCSGAARGDRGVANTVIPRRPHEVMSDYKRKHPFSADLCENEQGYESLD</sequence>